<dbReference type="InterPro" id="IPR004846">
    <property type="entry name" value="T2SS/T3SS_dom"/>
</dbReference>
<evidence type="ECO:0000259" key="15">
    <source>
        <dbReference type="Pfam" id="PF21305"/>
    </source>
</evidence>
<evidence type="ECO:0000313" key="16">
    <source>
        <dbReference type="EMBL" id="RKI06541.1"/>
    </source>
</evidence>
<evidence type="ECO:0000256" key="3">
    <source>
        <dbReference type="ARBA" id="ARBA00022448"/>
    </source>
</evidence>
<dbReference type="InterPro" id="IPR049371">
    <property type="entry name" value="GspD-like_N0"/>
</dbReference>
<dbReference type="InterPro" id="IPR001775">
    <property type="entry name" value="GspD/PilQ"/>
</dbReference>
<keyword evidence="8" id="KW-0472">Membrane</keyword>
<evidence type="ECO:0000256" key="10">
    <source>
        <dbReference type="RuleBase" id="RU004004"/>
    </source>
</evidence>
<dbReference type="InterPro" id="IPR013356">
    <property type="entry name" value="T2SS_GspD"/>
</dbReference>
<keyword evidence="17" id="KW-1185">Reference proteome</keyword>
<feature type="signal peptide" evidence="12">
    <location>
        <begin position="1"/>
        <end position="22"/>
    </location>
</feature>
<dbReference type="InterPro" id="IPR005644">
    <property type="entry name" value="NolW-like"/>
</dbReference>
<name>A0ABX9QGG1_9BACT</name>
<protein>
    <submittedName>
        <fullName evidence="16">Type II secretion system protein GspD</fullName>
    </submittedName>
</protein>
<feature type="compositionally biased region" description="Gly residues" evidence="11">
    <location>
        <begin position="298"/>
        <end position="311"/>
    </location>
</feature>
<dbReference type="EMBL" id="RAWI01000148">
    <property type="protein sequence ID" value="RKI06541.1"/>
    <property type="molecule type" value="Genomic_DNA"/>
</dbReference>
<gene>
    <name evidence="16" type="primary">gspD</name>
    <name evidence="16" type="ORF">D7Y13_20000</name>
</gene>
<dbReference type="RefSeq" id="WP_120584071.1">
    <property type="nucleotide sequence ID" value="NZ_RAWI01000148.1"/>
</dbReference>
<feature type="domain" description="NolW-like" evidence="14">
    <location>
        <begin position="253"/>
        <end position="353"/>
    </location>
</feature>
<dbReference type="PANTHER" id="PTHR30332:SF24">
    <property type="entry name" value="SECRETIN GSPD-RELATED"/>
    <property type="match status" value="1"/>
</dbReference>
<evidence type="ECO:0000256" key="9">
    <source>
        <dbReference type="ARBA" id="ARBA00023237"/>
    </source>
</evidence>
<organism evidence="16 17">
    <name type="scientific">Corallococcus praedator</name>
    <dbReference type="NCBI Taxonomy" id="2316724"/>
    <lineage>
        <taxon>Bacteria</taxon>
        <taxon>Pseudomonadati</taxon>
        <taxon>Myxococcota</taxon>
        <taxon>Myxococcia</taxon>
        <taxon>Myxococcales</taxon>
        <taxon>Cystobacterineae</taxon>
        <taxon>Myxococcaceae</taxon>
        <taxon>Corallococcus</taxon>
    </lineage>
</organism>
<feature type="domain" description="NolW-like" evidence="14">
    <location>
        <begin position="359"/>
        <end position="450"/>
    </location>
</feature>
<evidence type="ECO:0000256" key="7">
    <source>
        <dbReference type="ARBA" id="ARBA00022927"/>
    </source>
</evidence>
<feature type="domain" description="GspD-like N0" evidence="15">
    <location>
        <begin position="90"/>
        <end position="161"/>
    </location>
</feature>
<reference evidence="16 17" key="1">
    <citation type="submission" date="2018-09" db="EMBL/GenBank/DDBJ databases">
        <authorList>
            <person name="Livingstone P.G."/>
            <person name="Whitworth D.E."/>
        </authorList>
    </citation>
    <scope>NUCLEOTIDE SEQUENCE [LARGE SCALE GENOMIC DNA]</scope>
    <source>
        <strain evidence="16 17">CA031B</strain>
    </source>
</reference>
<dbReference type="PANTHER" id="PTHR30332">
    <property type="entry name" value="PROBABLE GENERAL SECRETION PATHWAY PROTEIN D"/>
    <property type="match status" value="1"/>
</dbReference>
<evidence type="ECO:0000256" key="2">
    <source>
        <dbReference type="ARBA" id="ARBA00006980"/>
    </source>
</evidence>
<feature type="region of interest" description="Disordered" evidence="11">
    <location>
        <begin position="22"/>
        <end position="79"/>
    </location>
</feature>
<evidence type="ECO:0000259" key="14">
    <source>
        <dbReference type="Pfam" id="PF03958"/>
    </source>
</evidence>
<dbReference type="InterPro" id="IPR050810">
    <property type="entry name" value="Bact_Secretion_Sys_Channel"/>
</dbReference>
<keyword evidence="7" id="KW-0653">Protein transport</keyword>
<feature type="compositionally biased region" description="Low complexity" evidence="11">
    <location>
        <begin position="47"/>
        <end position="65"/>
    </location>
</feature>
<keyword evidence="4" id="KW-1134">Transmembrane beta strand</keyword>
<evidence type="ECO:0000256" key="12">
    <source>
        <dbReference type="SAM" id="SignalP"/>
    </source>
</evidence>
<evidence type="ECO:0000259" key="13">
    <source>
        <dbReference type="Pfam" id="PF00263"/>
    </source>
</evidence>
<feature type="compositionally biased region" description="Basic and acidic residues" evidence="11">
    <location>
        <begin position="36"/>
        <end position="45"/>
    </location>
</feature>
<dbReference type="InterPro" id="IPR038591">
    <property type="entry name" value="NolW-like_sf"/>
</dbReference>
<accession>A0ABX9QGG1</accession>
<dbReference type="Pfam" id="PF00263">
    <property type="entry name" value="Secretin"/>
    <property type="match status" value="1"/>
</dbReference>
<feature type="region of interest" description="Disordered" evidence="11">
    <location>
        <begin position="277"/>
        <end position="311"/>
    </location>
</feature>
<comment type="caution">
    <text evidence="16">The sequence shown here is derived from an EMBL/GenBank/DDBJ whole genome shotgun (WGS) entry which is preliminary data.</text>
</comment>
<evidence type="ECO:0000256" key="8">
    <source>
        <dbReference type="ARBA" id="ARBA00023136"/>
    </source>
</evidence>
<feature type="domain" description="Type II/III secretion system secretin-like" evidence="13">
    <location>
        <begin position="541"/>
        <end position="726"/>
    </location>
</feature>
<evidence type="ECO:0000256" key="4">
    <source>
        <dbReference type="ARBA" id="ARBA00022452"/>
    </source>
</evidence>
<evidence type="ECO:0000313" key="17">
    <source>
        <dbReference type="Proteomes" id="UP000278907"/>
    </source>
</evidence>
<evidence type="ECO:0000256" key="6">
    <source>
        <dbReference type="ARBA" id="ARBA00022729"/>
    </source>
</evidence>
<dbReference type="Pfam" id="PF21305">
    <property type="entry name" value="type_II_gspD_N0"/>
    <property type="match status" value="1"/>
</dbReference>
<evidence type="ECO:0000256" key="1">
    <source>
        <dbReference type="ARBA" id="ARBA00004442"/>
    </source>
</evidence>
<feature type="region of interest" description="Disordered" evidence="11">
    <location>
        <begin position="767"/>
        <end position="883"/>
    </location>
</feature>
<evidence type="ECO:0000256" key="5">
    <source>
        <dbReference type="ARBA" id="ARBA00022692"/>
    </source>
</evidence>
<dbReference type="NCBIfam" id="TIGR02517">
    <property type="entry name" value="type_II_gspD"/>
    <property type="match status" value="1"/>
</dbReference>
<feature type="compositionally biased region" description="Low complexity" evidence="11">
    <location>
        <begin position="811"/>
        <end position="822"/>
    </location>
</feature>
<dbReference type="Pfam" id="PF03958">
    <property type="entry name" value="Secretin_N"/>
    <property type="match status" value="2"/>
</dbReference>
<dbReference type="Proteomes" id="UP000278907">
    <property type="component" value="Unassembled WGS sequence"/>
</dbReference>
<evidence type="ECO:0000256" key="11">
    <source>
        <dbReference type="SAM" id="MobiDB-lite"/>
    </source>
</evidence>
<keyword evidence="5" id="KW-0812">Transmembrane</keyword>
<dbReference type="Gene3D" id="3.30.1370.120">
    <property type="match status" value="3"/>
</dbReference>
<keyword evidence="9" id="KW-0998">Cell outer membrane</keyword>
<keyword evidence="6 12" id="KW-0732">Signal</keyword>
<feature type="chain" id="PRO_5046681071" evidence="12">
    <location>
        <begin position="23"/>
        <end position="883"/>
    </location>
</feature>
<keyword evidence="3 10" id="KW-0813">Transport</keyword>
<comment type="subcellular location">
    <subcellularLocation>
        <location evidence="1 10">Cell outer membrane</location>
    </subcellularLocation>
</comment>
<proteinExistence type="inferred from homology"/>
<dbReference type="PRINTS" id="PR00811">
    <property type="entry name" value="BCTERIALGSPD"/>
</dbReference>
<comment type="similarity">
    <text evidence="2">Belongs to the bacterial secretin family. GSP D subfamily.</text>
</comment>
<sequence length="883" mass="94610">MKTTLPSWMLCLCLALSVPAWAQRRPSQPGTTPAAPDRDRDRDRTITPQGTTPPARATGTAAAAPEENQGPRQTPSCEEARRRARYGIYFDKVDIEKLVQTVSDATCRTFILPENVRGKISIIGPENGRVEVDADSFYSAFLAALDANGLAVYPYGRFLKIVDKRSAKQNPIPTIVDESTPYTTNEQMITKLFKIKYVEVEPLRGVLQQLVSKDGDTIPYPPDTIIVNDVGSNIHRLERLINQLDSRSSSDEMRVIQVQYATAQDVANTVQKLFEAKSGARPGQRPGSFPQGAPGQPPGEGGVAPGAGTDTGGAVTLSQIIPDERTNKLIIVASPAAFSRIQDIVKEVDIPSETGNKIQVYPLENANSEELASTLQSLAQGTANRPQRGPVVQQPQGIPRATTTQAAELFSGEVKISADKGTNSLVIVASPSDYKNIVKIIQQLDQPRRQVFVEAVIMEVNLDRNSEFGINFHQGFSLKTDDGAIPGILGTNYAGGGVPPSFSLANLASMGGFLAGIQGPVLPELKNLGIDIPAFGVVLNAMQQSSDVNVLSTPHLLTSDNEEAEITVGQNVPFQSGFSPSSLGSAVTGGGTTGGITPSLLGSLGGLGSLYAPITRQNVELKLTVKPQINESDYIRLVITEQTEEIASSDPVLGPTTSKRSAKTTVIAKDMETVVIGGIMQDRTLESVSKVPVLGDIPLLGHLFRDTTRRKTKTNLLLFLTPYIIRGQEDFRRIFERKMKERQQFVEQFYGQVPGYDVAVDFSRKPGPLSRMNQSVIKEEQRVENGGPGTTNERVIRPAGSPAPGTPASPQPGGRPAGQPASEAPASPNGTAPEGDQAPRNLEAAPEGSERSVPTEPAPQPEVIAPAPDADADRLRIQPGNGE</sequence>